<dbReference type="InterPro" id="IPR001754">
    <property type="entry name" value="OMPdeCOase_dom"/>
</dbReference>
<feature type="domain" description="Orotidine 5'-phosphate decarboxylase" evidence="15">
    <location>
        <begin position="276"/>
        <end position="337"/>
    </location>
</feature>
<evidence type="ECO:0000256" key="11">
    <source>
        <dbReference type="ARBA" id="ARBA00022975"/>
    </source>
</evidence>
<feature type="domain" description="Phosphoribosyltransferase" evidence="14">
    <location>
        <begin position="75"/>
        <end position="189"/>
    </location>
</feature>
<dbReference type="NCBIfam" id="TIGR00336">
    <property type="entry name" value="pyrE"/>
    <property type="match status" value="1"/>
</dbReference>
<dbReference type="EMBL" id="BMAT01000257">
    <property type="protein sequence ID" value="GFR62796.1"/>
    <property type="molecule type" value="Genomic_DNA"/>
</dbReference>
<evidence type="ECO:0000313" key="17">
    <source>
        <dbReference type="Proteomes" id="UP000762676"/>
    </source>
</evidence>
<dbReference type="InterPro" id="IPR013785">
    <property type="entry name" value="Aldolase_TIM"/>
</dbReference>
<evidence type="ECO:0000256" key="8">
    <source>
        <dbReference type="ARBA" id="ARBA00022676"/>
    </source>
</evidence>
<keyword evidence="12" id="KW-0456">Lyase</keyword>
<evidence type="ECO:0000256" key="7">
    <source>
        <dbReference type="ARBA" id="ARBA00015047"/>
    </source>
</evidence>
<keyword evidence="11" id="KW-0665">Pyrimidine biosynthesis</keyword>
<protein>
    <recommendedName>
        <fullName evidence="7">Uridine 5'-monophosphate synthase</fullName>
        <ecNumber evidence="5">2.4.2.10</ecNumber>
        <ecNumber evidence="6">4.1.1.23</ecNumber>
    </recommendedName>
</protein>
<dbReference type="FunFam" id="3.40.50.2020:FF:000025">
    <property type="entry name" value="Uridine monophosphate synthetase"/>
    <property type="match status" value="1"/>
</dbReference>
<organism evidence="16 17">
    <name type="scientific">Elysia marginata</name>
    <dbReference type="NCBI Taxonomy" id="1093978"/>
    <lineage>
        <taxon>Eukaryota</taxon>
        <taxon>Metazoa</taxon>
        <taxon>Spiralia</taxon>
        <taxon>Lophotrochozoa</taxon>
        <taxon>Mollusca</taxon>
        <taxon>Gastropoda</taxon>
        <taxon>Heterobranchia</taxon>
        <taxon>Euthyneura</taxon>
        <taxon>Panpulmonata</taxon>
        <taxon>Sacoglossa</taxon>
        <taxon>Placobranchoidea</taxon>
        <taxon>Plakobranchidae</taxon>
        <taxon>Elysia</taxon>
    </lineage>
</organism>
<evidence type="ECO:0000256" key="5">
    <source>
        <dbReference type="ARBA" id="ARBA00011971"/>
    </source>
</evidence>
<dbReference type="GO" id="GO:0004590">
    <property type="term" value="F:orotidine-5'-phosphate decarboxylase activity"/>
    <property type="evidence" value="ECO:0007669"/>
    <property type="project" value="UniProtKB-EC"/>
</dbReference>
<evidence type="ECO:0000256" key="12">
    <source>
        <dbReference type="ARBA" id="ARBA00023239"/>
    </source>
</evidence>
<accession>A0AAV4ERK6</accession>
<comment type="similarity">
    <text evidence="3">In the N-terminal section; belongs to the purine/pyrimidine phosphoribosyltransferase family.</text>
</comment>
<dbReference type="EC" id="2.4.2.10" evidence="5"/>
<evidence type="ECO:0000259" key="14">
    <source>
        <dbReference type="Pfam" id="PF00156"/>
    </source>
</evidence>
<keyword evidence="17" id="KW-1185">Reference proteome</keyword>
<comment type="caution">
    <text evidence="16">The sequence shown here is derived from an EMBL/GenBank/DDBJ whole genome shotgun (WGS) entry which is preliminary data.</text>
</comment>
<dbReference type="SUPFAM" id="SSF53271">
    <property type="entry name" value="PRTase-like"/>
    <property type="match status" value="1"/>
</dbReference>
<evidence type="ECO:0000256" key="6">
    <source>
        <dbReference type="ARBA" id="ARBA00012321"/>
    </source>
</evidence>
<evidence type="ECO:0000256" key="1">
    <source>
        <dbReference type="ARBA" id="ARBA00004861"/>
    </source>
</evidence>
<dbReference type="PANTHER" id="PTHR19278">
    <property type="entry name" value="OROTATE PHOSPHORIBOSYLTRANSFERASE"/>
    <property type="match status" value="1"/>
</dbReference>
<comment type="pathway">
    <text evidence="2">Pyrimidine metabolism; UMP biosynthesis via de novo pathway; UMP from orotate: step 1/2.</text>
</comment>
<dbReference type="InterPro" id="IPR029057">
    <property type="entry name" value="PRTase-like"/>
</dbReference>
<evidence type="ECO:0000256" key="9">
    <source>
        <dbReference type="ARBA" id="ARBA00022679"/>
    </source>
</evidence>
<reference evidence="16 17" key="1">
    <citation type="journal article" date="2021" name="Elife">
        <title>Chloroplast acquisition without the gene transfer in kleptoplastic sea slugs, Plakobranchus ocellatus.</title>
        <authorList>
            <person name="Maeda T."/>
            <person name="Takahashi S."/>
            <person name="Yoshida T."/>
            <person name="Shimamura S."/>
            <person name="Takaki Y."/>
            <person name="Nagai Y."/>
            <person name="Toyoda A."/>
            <person name="Suzuki Y."/>
            <person name="Arimoto A."/>
            <person name="Ishii H."/>
            <person name="Satoh N."/>
            <person name="Nishiyama T."/>
            <person name="Hasebe M."/>
            <person name="Maruyama T."/>
            <person name="Minagawa J."/>
            <person name="Obokata J."/>
            <person name="Shigenobu S."/>
        </authorList>
    </citation>
    <scope>NUCLEOTIDE SEQUENCE [LARGE SCALE GENOMIC DNA]</scope>
</reference>
<evidence type="ECO:0000256" key="10">
    <source>
        <dbReference type="ARBA" id="ARBA00022793"/>
    </source>
</evidence>
<dbReference type="InterPro" id="IPR000836">
    <property type="entry name" value="PRTase_dom"/>
</dbReference>
<dbReference type="InterPro" id="IPR023031">
    <property type="entry name" value="OPRT"/>
</dbReference>
<evidence type="ECO:0000256" key="3">
    <source>
        <dbReference type="ARBA" id="ARBA00006221"/>
    </source>
</evidence>
<comment type="pathway">
    <text evidence="1">Pyrimidine metabolism; UMP biosynthesis via de novo pathway; UMP from orotate: step 2/2.</text>
</comment>
<keyword evidence="13" id="KW-0511">Multifunctional enzyme</keyword>
<dbReference type="PANTHER" id="PTHR19278:SF9">
    <property type="entry name" value="URIDINE 5'-MONOPHOSPHATE SYNTHASE"/>
    <property type="match status" value="1"/>
</dbReference>
<evidence type="ECO:0000256" key="2">
    <source>
        <dbReference type="ARBA" id="ARBA00004889"/>
    </source>
</evidence>
<gene>
    <name evidence="16" type="ORF">ElyMa_000138900</name>
</gene>
<dbReference type="HAMAP" id="MF_01208">
    <property type="entry name" value="PyrE"/>
    <property type="match status" value="1"/>
</dbReference>
<dbReference type="Proteomes" id="UP000762676">
    <property type="component" value="Unassembled WGS sequence"/>
</dbReference>
<comment type="similarity">
    <text evidence="4">In the C-terminal section; belongs to the OMP decarboxylase family.</text>
</comment>
<evidence type="ECO:0000259" key="15">
    <source>
        <dbReference type="Pfam" id="PF00215"/>
    </source>
</evidence>
<dbReference type="CDD" id="cd06223">
    <property type="entry name" value="PRTases_typeI"/>
    <property type="match status" value="1"/>
</dbReference>
<proteinExistence type="inferred from homology"/>
<keyword evidence="10" id="KW-0210">Decarboxylase</keyword>
<keyword evidence="9" id="KW-0808">Transferase</keyword>
<dbReference type="InterPro" id="IPR011060">
    <property type="entry name" value="RibuloseP-bd_barrel"/>
</dbReference>
<dbReference type="InterPro" id="IPR004467">
    <property type="entry name" value="Or_phspho_trans_dom"/>
</dbReference>
<sequence>MTVTLTGDFFLYLSGFGSFPIKTKMATPMLTGFQERVNHVIERLHDVDAVKFGNFTLKSGIQSPVYFDLRVMISHPDIMVEVSKLLFDKISSSKFSSICGVPYTALPIATLMSAANNVPMLIRRKEAKGYGTNKLIEGKFKEGDSCLIVEDVVSSGSSILETAKSLNGSGLVVTEAVVLLNREQGGPEKLEANGITLHSVFTMTDVLNVLSKAGKMDPDMVTKVSEYIAANKFEPNKDILSAKPKNNDVLKYSERAAMCSNELSRRLFAIMEKKKTNLALSADVTSSKELLKLVEKTGPYVCMVKTHVDILEDFSQEVIENLTTLAAKHNFILFEDR</sequence>
<dbReference type="GO" id="GO:0006207">
    <property type="term" value="P:'de novo' pyrimidine nucleobase biosynthetic process"/>
    <property type="evidence" value="ECO:0007669"/>
    <property type="project" value="InterPro"/>
</dbReference>
<dbReference type="GO" id="GO:0006222">
    <property type="term" value="P:UMP biosynthetic process"/>
    <property type="evidence" value="ECO:0007669"/>
    <property type="project" value="TreeGrafter"/>
</dbReference>
<evidence type="ECO:0000256" key="4">
    <source>
        <dbReference type="ARBA" id="ARBA00009769"/>
    </source>
</evidence>
<dbReference type="Gene3D" id="3.40.50.2020">
    <property type="match status" value="1"/>
</dbReference>
<evidence type="ECO:0000256" key="13">
    <source>
        <dbReference type="ARBA" id="ARBA00023268"/>
    </source>
</evidence>
<name>A0AAV4ERK6_9GAST</name>
<evidence type="ECO:0000313" key="16">
    <source>
        <dbReference type="EMBL" id="GFR62796.1"/>
    </source>
</evidence>
<keyword evidence="8" id="KW-0328">Glycosyltransferase</keyword>
<dbReference type="Pfam" id="PF00156">
    <property type="entry name" value="Pribosyltran"/>
    <property type="match status" value="1"/>
</dbReference>
<dbReference type="SUPFAM" id="SSF51366">
    <property type="entry name" value="Ribulose-phoshate binding barrel"/>
    <property type="match status" value="1"/>
</dbReference>
<dbReference type="GO" id="GO:0004588">
    <property type="term" value="F:orotate phosphoribosyltransferase activity"/>
    <property type="evidence" value="ECO:0007669"/>
    <property type="project" value="UniProtKB-EC"/>
</dbReference>
<dbReference type="Pfam" id="PF00215">
    <property type="entry name" value="OMPdecase"/>
    <property type="match status" value="1"/>
</dbReference>
<dbReference type="Gene3D" id="3.20.20.70">
    <property type="entry name" value="Aldolase class I"/>
    <property type="match status" value="1"/>
</dbReference>
<dbReference type="AlphaFoldDB" id="A0AAV4ERK6"/>
<dbReference type="EC" id="4.1.1.23" evidence="6"/>